<accession>K5WQG1</accession>
<organism evidence="2 3">
    <name type="scientific">Phanerochaete carnosa (strain HHB-10118-sp)</name>
    <name type="common">White-rot fungus</name>
    <name type="synonym">Peniophora carnosa</name>
    <dbReference type="NCBI Taxonomy" id="650164"/>
    <lineage>
        <taxon>Eukaryota</taxon>
        <taxon>Fungi</taxon>
        <taxon>Dikarya</taxon>
        <taxon>Basidiomycota</taxon>
        <taxon>Agaricomycotina</taxon>
        <taxon>Agaricomycetes</taxon>
        <taxon>Polyporales</taxon>
        <taxon>Phanerochaetaceae</taxon>
        <taxon>Phanerochaete</taxon>
    </lineage>
</organism>
<dbReference type="Proteomes" id="UP000008370">
    <property type="component" value="Unassembled WGS sequence"/>
</dbReference>
<dbReference type="AlphaFoldDB" id="K5WQG1"/>
<name>K5WQG1_PHACS</name>
<evidence type="ECO:0000256" key="1">
    <source>
        <dbReference type="SAM" id="MobiDB-lite"/>
    </source>
</evidence>
<proteinExistence type="predicted"/>
<feature type="region of interest" description="Disordered" evidence="1">
    <location>
        <begin position="1"/>
        <end position="27"/>
    </location>
</feature>
<dbReference type="GeneID" id="18910704"/>
<protein>
    <submittedName>
        <fullName evidence="2">Uncharacterized protein</fullName>
    </submittedName>
</protein>
<dbReference type="KEGG" id="pco:PHACADRAFT_190905"/>
<reference evidence="2 3" key="1">
    <citation type="journal article" date="2012" name="BMC Genomics">
        <title>Comparative genomics of the white-rot fungi, Phanerochaete carnosa and P. chrysosporium, to elucidate the genetic basis of the distinct wood types they colonize.</title>
        <authorList>
            <person name="Suzuki H."/>
            <person name="MacDonald J."/>
            <person name="Syed K."/>
            <person name="Salamov A."/>
            <person name="Hori C."/>
            <person name="Aerts A."/>
            <person name="Henrissat B."/>
            <person name="Wiebenga A."/>
            <person name="vanKuyk P.A."/>
            <person name="Barry K."/>
            <person name="Lindquist E."/>
            <person name="LaButti K."/>
            <person name="Lapidus A."/>
            <person name="Lucas S."/>
            <person name="Coutinho P."/>
            <person name="Gong Y."/>
            <person name="Samejima M."/>
            <person name="Mahadevan R."/>
            <person name="Abou-Zaid M."/>
            <person name="de Vries R.P."/>
            <person name="Igarashi K."/>
            <person name="Yadav J.S."/>
            <person name="Grigoriev I.V."/>
            <person name="Master E.R."/>
        </authorList>
    </citation>
    <scope>NUCLEOTIDE SEQUENCE [LARGE SCALE GENOMIC DNA]</scope>
    <source>
        <strain evidence="2 3">HHB-10118-sp</strain>
    </source>
</reference>
<dbReference type="InParanoid" id="K5WQG1"/>
<dbReference type="RefSeq" id="XP_007391123.1">
    <property type="nucleotide sequence ID" value="XM_007391061.1"/>
</dbReference>
<gene>
    <name evidence="2" type="ORF">PHACADRAFT_190905</name>
</gene>
<feature type="region of interest" description="Disordered" evidence="1">
    <location>
        <begin position="89"/>
        <end position="125"/>
    </location>
</feature>
<evidence type="ECO:0000313" key="2">
    <source>
        <dbReference type="EMBL" id="EKM61720.1"/>
    </source>
</evidence>
<dbReference type="EMBL" id="JH930468">
    <property type="protein sequence ID" value="EKM61720.1"/>
    <property type="molecule type" value="Genomic_DNA"/>
</dbReference>
<evidence type="ECO:0000313" key="3">
    <source>
        <dbReference type="Proteomes" id="UP000008370"/>
    </source>
</evidence>
<sequence>MPTVPVKSRLPKQAPYHSRRCPNTPRHLETVGCTDQEDPQYGDQLVARTLASKIRHTYRAIAYPCTKSRLANYPIKSLVFHSNSLLQVAHSSSAGPASMSGDLRGQNSDTRRPRTVSCDYPEDTN</sequence>
<dbReference type="HOGENOM" id="CLU_1993419_0_0_1"/>
<keyword evidence="3" id="KW-1185">Reference proteome</keyword>